<dbReference type="NCBIfam" id="TIGR02550">
    <property type="entry name" value="flagell_flgL"/>
    <property type="match status" value="1"/>
</dbReference>
<evidence type="ECO:0000256" key="2">
    <source>
        <dbReference type="ARBA" id="ARBA00004613"/>
    </source>
</evidence>
<keyword evidence="4" id="KW-0964">Secreted</keyword>
<keyword evidence="5" id="KW-0975">Bacterial flagellum</keyword>
<comment type="caution">
    <text evidence="8">The sequence shown here is derived from an EMBL/GenBank/DDBJ whole genome shotgun (WGS) entry which is preliminary data.</text>
</comment>
<evidence type="ECO:0000313" key="9">
    <source>
        <dbReference type="Proteomes" id="UP000315303"/>
    </source>
</evidence>
<dbReference type="OrthoDB" id="9768249at2"/>
<comment type="subcellular location">
    <subcellularLocation>
        <location evidence="1">Bacterial flagellum</location>
    </subcellularLocation>
    <subcellularLocation>
        <location evidence="2">Secreted</location>
    </subcellularLocation>
</comment>
<accession>A0A502L542</accession>
<dbReference type="InterPro" id="IPR001492">
    <property type="entry name" value="Flagellin"/>
</dbReference>
<evidence type="ECO:0000259" key="7">
    <source>
        <dbReference type="Pfam" id="PF00700"/>
    </source>
</evidence>
<evidence type="ECO:0000259" key="6">
    <source>
        <dbReference type="Pfam" id="PF00669"/>
    </source>
</evidence>
<name>A0A502L542_9GAMM</name>
<protein>
    <submittedName>
        <fullName evidence="8">Flagellar hook-associated protein 3</fullName>
    </submittedName>
</protein>
<dbReference type="GO" id="GO:0005576">
    <property type="term" value="C:extracellular region"/>
    <property type="evidence" value="ECO:0007669"/>
    <property type="project" value="UniProtKB-SubCell"/>
</dbReference>
<dbReference type="GO" id="GO:0005198">
    <property type="term" value="F:structural molecule activity"/>
    <property type="evidence" value="ECO:0007669"/>
    <property type="project" value="InterPro"/>
</dbReference>
<evidence type="ECO:0000256" key="1">
    <source>
        <dbReference type="ARBA" id="ARBA00004365"/>
    </source>
</evidence>
<dbReference type="InterPro" id="IPR001029">
    <property type="entry name" value="Flagellin_N"/>
</dbReference>
<reference evidence="8 9" key="1">
    <citation type="submission" date="2019-01" db="EMBL/GenBank/DDBJ databases">
        <title>Litorilituus lipolytica sp. nov., isolated from intertidal sand of the Yellow Sea in China.</title>
        <authorList>
            <person name="Liu A."/>
        </authorList>
    </citation>
    <scope>NUCLEOTIDE SEQUENCE [LARGE SCALE GENOMIC DNA]</scope>
    <source>
        <strain evidence="8 9">RZ04</strain>
    </source>
</reference>
<dbReference type="GO" id="GO:0009424">
    <property type="term" value="C:bacterial-type flagellum hook"/>
    <property type="evidence" value="ECO:0007669"/>
    <property type="project" value="InterPro"/>
</dbReference>
<dbReference type="RefSeq" id="WP_140602414.1">
    <property type="nucleotide sequence ID" value="NZ_SAWY01000009.1"/>
</dbReference>
<dbReference type="EMBL" id="SAWY01000009">
    <property type="protein sequence ID" value="TPH17133.1"/>
    <property type="molecule type" value="Genomic_DNA"/>
</dbReference>
<organism evidence="8 9">
    <name type="scientific">Litorilituus lipolyticus</name>
    <dbReference type="NCBI Taxonomy" id="2491017"/>
    <lineage>
        <taxon>Bacteria</taxon>
        <taxon>Pseudomonadati</taxon>
        <taxon>Pseudomonadota</taxon>
        <taxon>Gammaproteobacteria</taxon>
        <taxon>Alteromonadales</taxon>
        <taxon>Colwelliaceae</taxon>
        <taxon>Litorilituus</taxon>
    </lineage>
</organism>
<comment type="similarity">
    <text evidence="3">Belongs to the bacterial flagellin family.</text>
</comment>
<keyword evidence="8" id="KW-0966">Cell projection</keyword>
<dbReference type="AlphaFoldDB" id="A0A502L542"/>
<proteinExistence type="inferred from homology"/>
<feature type="domain" description="Flagellin N-terminal" evidence="6">
    <location>
        <begin position="3"/>
        <end position="140"/>
    </location>
</feature>
<evidence type="ECO:0000313" key="8">
    <source>
        <dbReference type="EMBL" id="TPH17133.1"/>
    </source>
</evidence>
<dbReference type="InterPro" id="IPR013384">
    <property type="entry name" value="Flagell_FlgL"/>
</dbReference>
<dbReference type="Gene3D" id="1.20.1330.10">
    <property type="entry name" value="f41 fragment of flagellin, N-terminal domain"/>
    <property type="match status" value="2"/>
</dbReference>
<dbReference type="GO" id="GO:0071973">
    <property type="term" value="P:bacterial-type flagellum-dependent cell motility"/>
    <property type="evidence" value="ECO:0007669"/>
    <property type="project" value="InterPro"/>
</dbReference>
<gene>
    <name evidence="8" type="primary">flgL</name>
    <name evidence="8" type="ORF">EPA86_05490</name>
</gene>
<keyword evidence="8" id="KW-0969">Cilium</keyword>
<dbReference type="InterPro" id="IPR046358">
    <property type="entry name" value="Flagellin_C"/>
</dbReference>
<dbReference type="Proteomes" id="UP000315303">
    <property type="component" value="Unassembled WGS sequence"/>
</dbReference>
<dbReference type="PANTHER" id="PTHR42792:SF1">
    <property type="entry name" value="FLAGELLAR HOOK-ASSOCIATED PROTEIN 3"/>
    <property type="match status" value="1"/>
</dbReference>
<keyword evidence="8" id="KW-0282">Flagellum</keyword>
<feature type="domain" description="Flagellin C-terminal" evidence="7">
    <location>
        <begin position="325"/>
        <end position="406"/>
    </location>
</feature>
<sequence>MRVSTSQFYHQSSLNMMNKSSEVNEQTAYISSGKRVLTAKDDAVAFGSLSGYKEGISRIEQYNRNITQSKNHNALTETSFSLVQETLLQAKQRFIQANNSALTDEDRLSIAEQMKQYLSQVLDIANSKDETGGYIFSGYQIDTQPFAIQVDNSVTYQGDSGVNELSISNNVFVDINMPGDSAFEKIDNVIGDFSPSYNNNVGGATVSNAVIANRGTYDTATFPPGYTLDFTDADTNGQLEVVITDSTAGAVTTIDPFVPGQAFSFIGVEVTIDGMPEIGDQIVLNEDNKVSVFETLKAAIDWLEVGGSAANTSQHEVDYGHILSQLNEAASHISAQQGKAGINLQLIESQESRHLDSNLSLEQGRSSIEDLDFYKATTRLEQSEVALQAAQLTFSKVQGLSLLNYIR</sequence>
<evidence type="ECO:0000256" key="3">
    <source>
        <dbReference type="ARBA" id="ARBA00005709"/>
    </source>
</evidence>
<dbReference type="Pfam" id="PF00669">
    <property type="entry name" value="Flagellin_N"/>
    <property type="match status" value="1"/>
</dbReference>
<dbReference type="PANTHER" id="PTHR42792">
    <property type="entry name" value="FLAGELLIN"/>
    <property type="match status" value="1"/>
</dbReference>
<dbReference type="SUPFAM" id="SSF64518">
    <property type="entry name" value="Phase 1 flagellin"/>
    <property type="match status" value="1"/>
</dbReference>
<keyword evidence="9" id="KW-1185">Reference proteome</keyword>
<evidence type="ECO:0000256" key="5">
    <source>
        <dbReference type="ARBA" id="ARBA00023143"/>
    </source>
</evidence>
<evidence type="ECO:0000256" key="4">
    <source>
        <dbReference type="ARBA" id="ARBA00022525"/>
    </source>
</evidence>
<dbReference type="Pfam" id="PF00700">
    <property type="entry name" value="Flagellin_C"/>
    <property type="match status" value="1"/>
</dbReference>